<dbReference type="Proteomes" id="UP001233999">
    <property type="component" value="Unassembled WGS sequence"/>
</dbReference>
<protein>
    <submittedName>
        <fullName evidence="1">Uncharacterized protein</fullName>
    </submittedName>
</protein>
<reference evidence="1" key="1">
    <citation type="journal article" date="2023" name="IScience">
        <title>Live-bearing cockroach genome reveals convergent evolutionary mechanisms linked to viviparity in insects and beyond.</title>
        <authorList>
            <person name="Fouks B."/>
            <person name="Harrison M.C."/>
            <person name="Mikhailova A.A."/>
            <person name="Marchal E."/>
            <person name="English S."/>
            <person name="Carruthers M."/>
            <person name="Jennings E.C."/>
            <person name="Chiamaka E.L."/>
            <person name="Frigard R.A."/>
            <person name="Pippel M."/>
            <person name="Attardo G.M."/>
            <person name="Benoit J.B."/>
            <person name="Bornberg-Bauer E."/>
            <person name="Tobe S.S."/>
        </authorList>
    </citation>
    <scope>NUCLEOTIDE SEQUENCE</scope>
    <source>
        <strain evidence="1">Stay&amp;Tobe</strain>
    </source>
</reference>
<proteinExistence type="predicted"/>
<dbReference type="AlphaFoldDB" id="A0AAD7ZNZ8"/>
<name>A0AAD7ZNZ8_DIPPU</name>
<feature type="non-terminal residue" evidence="1">
    <location>
        <position position="71"/>
    </location>
</feature>
<gene>
    <name evidence="1" type="ORF">L9F63_022428</name>
</gene>
<reference evidence="1" key="2">
    <citation type="submission" date="2023-05" db="EMBL/GenBank/DDBJ databases">
        <authorList>
            <person name="Fouks B."/>
        </authorList>
    </citation>
    <scope>NUCLEOTIDE SEQUENCE</scope>
    <source>
        <strain evidence="1">Stay&amp;Tobe</strain>
        <tissue evidence="1">Testes</tissue>
    </source>
</reference>
<keyword evidence="2" id="KW-1185">Reference proteome</keyword>
<evidence type="ECO:0000313" key="1">
    <source>
        <dbReference type="EMBL" id="KAJ9583238.1"/>
    </source>
</evidence>
<dbReference type="EMBL" id="JASPKZ010007638">
    <property type="protein sequence ID" value="KAJ9583238.1"/>
    <property type="molecule type" value="Genomic_DNA"/>
</dbReference>
<feature type="non-terminal residue" evidence="1">
    <location>
        <position position="1"/>
    </location>
</feature>
<accession>A0AAD7ZNZ8</accession>
<evidence type="ECO:0000313" key="2">
    <source>
        <dbReference type="Proteomes" id="UP001233999"/>
    </source>
</evidence>
<sequence>PELSLPPFISELYTVLKDSFSAVSVVEVFTVTLARGPHKVLLLPLTLFQPDLGQAMADGILNISYLGPSPG</sequence>
<organism evidence="1 2">
    <name type="scientific">Diploptera punctata</name>
    <name type="common">Pacific beetle cockroach</name>
    <dbReference type="NCBI Taxonomy" id="6984"/>
    <lineage>
        <taxon>Eukaryota</taxon>
        <taxon>Metazoa</taxon>
        <taxon>Ecdysozoa</taxon>
        <taxon>Arthropoda</taxon>
        <taxon>Hexapoda</taxon>
        <taxon>Insecta</taxon>
        <taxon>Pterygota</taxon>
        <taxon>Neoptera</taxon>
        <taxon>Polyneoptera</taxon>
        <taxon>Dictyoptera</taxon>
        <taxon>Blattodea</taxon>
        <taxon>Blaberoidea</taxon>
        <taxon>Blaberidae</taxon>
        <taxon>Diplopterinae</taxon>
        <taxon>Diploptera</taxon>
    </lineage>
</organism>
<comment type="caution">
    <text evidence="1">The sequence shown here is derived from an EMBL/GenBank/DDBJ whole genome shotgun (WGS) entry which is preliminary data.</text>
</comment>